<name>F9QAY1_9PAST</name>
<comment type="caution">
    <text evidence="2">The sequence shown here is derived from an EMBL/GenBank/DDBJ whole genome shotgun (WGS) entry which is preliminary data.</text>
</comment>
<organism evidence="2 3">
    <name type="scientific">Haemophilus pittmaniae HK 85</name>
    <dbReference type="NCBI Taxonomy" id="1035188"/>
    <lineage>
        <taxon>Bacteria</taxon>
        <taxon>Pseudomonadati</taxon>
        <taxon>Pseudomonadota</taxon>
        <taxon>Gammaproteobacteria</taxon>
        <taxon>Pasteurellales</taxon>
        <taxon>Pasteurellaceae</taxon>
        <taxon>Haemophilus</taxon>
    </lineage>
</organism>
<reference evidence="2 3" key="1">
    <citation type="submission" date="2011-07" db="EMBL/GenBank/DDBJ databases">
        <authorList>
            <person name="Harkins D.M."/>
            <person name="Madupu R."/>
            <person name="Durkin A.S."/>
            <person name="Torralba M."/>
            <person name="Methe B."/>
            <person name="Sutton G.G."/>
            <person name="Nelson K.E."/>
        </authorList>
    </citation>
    <scope>NUCLEOTIDE SEQUENCE [LARGE SCALE GENOMIC DNA]</scope>
    <source>
        <strain evidence="2 3">HK 85</strain>
    </source>
</reference>
<evidence type="ECO:0000313" key="2">
    <source>
        <dbReference type="EMBL" id="EGV05305.1"/>
    </source>
</evidence>
<dbReference type="Proteomes" id="UP000006235">
    <property type="component" value="Unassembled WGS sequence"/>
</dbReference>
<keyword evidence="2" id="KW-0378">Hydrolase</keyword>
<proteinExistence type="predicted"/>
<dbReference type="GO" id="GO:0006508">
    <property type="term" value="P:proteolysis"/>
    <property type="evidence" value="ECO:0007669"/>
    <property type="project" value="UniProtKB-KW"/>
</dbReference>
<gene>
    <name evidence="2" type="ORF">HMPREF9952_1275</name>
</gene>
<feature type="domain" description="Peptidase S49" evidence="1">
    <location>
        <begin position="2"/>
        <end position="39"/>
    </location>
</feature>
<protein>
    <submittedName>
        <fullName evidence="2">Peptidase, S49 protease IV domain protein</fullName>
    </submittedName>
</protein>
<dbReference type="AlphaFoldDB" id="F9QAY1"/>
<evidence type="ECO:0000313" key="3">
    <source>
        <dbReference type="Proteomes" id="UP000006235"/>
    </source>
</evidence>
<dbReference type="Pfam" id="PF01343">
    <property type="entry name" value="Peptidase_S49"/>
    <property type="match status" value="1"/>
</dbReference>
<dbReference type="InterPro" id="IPR002142">
    <property type="entry name" value="Peptidase_S49"/>
</dbReference>
<sequence>MDKIAQGQVWLGSDALKLGLVDELGDFDAAVEKAGELVNQQPERAMEDFSVEWLVEEDDSWLGRLDRRFKEKSQSYLAEWFGLSNVFTQAQRPLSFLRQFNDPQGQYLYCLSCGKLN</sequence>
<dbReference type="GO" id="GO:0008233">
    <property type="term" value="F:peptidase activity"/>
    <property type="evidence" value="ECO:0007669"/>
    <property type="project" value="UniProtKB-KW"/>
</dbReference>
<dbReference type="Gene3D" id="3.90.226.10">
    <property type="entry name" value="2-enoyl-CoA Hydratase, Chain A, domain 1"/>
    <property type="match status" value="1"/>
</dbReference>
<accession>F9QAY1</accession>
<keyword evidence="2" id="KW-0645">Protease</keyword>
<evidence type="ECO:0000259" key="1">
    <source>
        <dbReference type="Pfam" id="PF01343"/>
    </source>
</evidence>
<dbReference type="EMBL" id="AFUV01000017">
    <property type="protein sequence ID" value="EGV05305.1"/>
    <property type="molecule type" value="Genomic_DNA"/>
</dbReference>
<dbReference type="STRING" id="1035188.HMPREF9952_1275"/>